<evidence type="ECO:0000313" key="2">
    <source>
        <dbReference type="EMBL" id="MBP2374854.1"/>
    </source>
</evidence>
<accession>A0ABS4WF62</accession>
<organism evidence="2 3">
    <name type="scientific">Paeniglutamicibacter psychrophenolicus</name>
    <dbReference type="NCBI Taxonomy" id="257454"/>
    <lineage>
        <taxon>Bacteria</taxon>
        <taxon>Bacillati</taxon>
        <taxon>Actinomycetota</taxon>
        <taxon>Actinomycetes</taxon>
        <taxon>Micrococcales</taxon>
        <taxon>Micrococcaceae</taxon>
        <taxon>Paeniglutamicibacter</taxon>
    </lineage>
</organism>
<protein>
    <submittedName>
        <fullName evidence="2">Uncharacterized protein</fullName>
    </submittedName>
</protein>
<keyword evidence="1" id="KW-1133">Transmembrane helix</keyword>
<reference evidence="2 3" key="1">
    <citation type="submission" date="2021-03" db="EMBL/GenBank/DDBJ databases">
        <title>Sequencing the genomes of 1000 actinobacteria strains.</title>
        <authorList>
            <person name="Klenk H.-P."/>
        </authorList>
    </citation>
    <scope>NUCLEOTIDE SEQUENCE [LARGE SCALE GENOMIC DNA]</scope>
    <source>
        <strain evidence="2 3">DSM 15454</strain>
    </source>
</reference>
<gene>
    <name evidence="2" type="ORF">JOF46_002766</name>
</gene>
<evidence type="ECO:0000256" key="1">
    <source>
        <dbReference type="SAM" id="Phobius"/>
    </source>
</evidence>
<dbReference type="EMBL" id="JAGIOE010000001">
    <property type="protein sequence ID" value="MBP2374854.1"/>
    <property type="molecule type" value="Genomic_DNA"/>
</dbReference>
<keyword evidence="1" id="KW-0472">Membrane</keyword>
<dbReference type="RefSeq" id="WP_209907994.1">
    <property type="nucleotide sequence ID" value="NZ_BAAAMI010000008.1"/>
</dbReference>
<dbReference type="Proteomes" id="UP000766570">
    <property type="component" value="Unassembled WGS sequence"/>
</dbReference>
<proteinExistence type="predicted"/>
<keyword evidence="3" id="KW-1185">Reference proteome</keyword>
<evidence type="ECO:0000313" key="3">
    <source>
        <dbReference type="Proteomes" id="UP000766570"/>
    </source>
</evidence>
<name>A0ABS4WF62_9MICC</name>
<sequence>MPSQPHDTVNPAGPADVPVNPATGRLVFGWLLVGIPLGYGVVTTLSRVGQLFQ</sequence>
<keyword evidence="1" id="KW-0812">Transmembrane</keyword>
<feature type="transmembrane region" description="Helical" evidence="1">
    <location>
        <begin position="27"/>
        <end position="48"/>
    </location>
</feature>
<comment type="caution">
    <text evidence="2">The sequence shown here is derived from an EMBL/GenBank/DDBJ whole genome shotgun (WGS) entry which is preliminary data.</text>
</comment>